<evidence type="ECO:0000259" key="17">
    <source>
        <dbReference type="Pfam" id="PF02563"/>
    </source>
</evidence>
<dbReference type="GO" id="GO:0006811">
    <property type="term" value="P:monoatomic ion transport"/>
    <property type="evidence" value="ECO:0007669"/>
    <property type="project" value="UniProtKB-KW"/>
</dbReference>
<evidence type="ECO:0000259" key="19">
    <source>
        <dbReference type="Pfam" id="PF22461"/>
    </source>
</evidence>
<feature type="compositionally biased region" description="Basic and acidic residues" evidence="15">
    <location>
        <begin position="468"/>
        <end position="482"/>
    </location>
</feature>
<feature type="domain" description="Soluble ligand binding" evidence="18">
    <location>
        <begin position="558"/>
        <end position="593"/>
    </location>
</feature>
<keyword evidence="3" id="KW-0813">Transport</keyword>
<evidence type="ECO:0000256" key="12">
    <source>
        <dbReference type="ARBA" id="ARBA00023139"/>
    </source>
</evidence>
<dbReference type="Pfam" id="PF10531">
    <property type="entry name" value="SLBB"/>
    <property type="match status" value="3"/>
</dbReference>
<evidence type="ECO:0000256" key="14">
    <source>
        <dbReference type="ARBA" id="ARBA00023288"/>
    </source>
</evidence>
<protein>
    <submittedName>
        <fullName evidence="20">Sugar transporter</fullName>
    </submittedName>
</protein>
<dbReference type="OrthoDB" id="9815244at2"/>
<dbReference type="InterPro" id="IPR054765">
    <property type="entry name" value="SLBB_dom"/>
</dbReference>
<keyword evidence="21" id="KW-1185">Reference proteome</keyword>
<feature type="region of interest" description="Disordered" evidence="15">
    <location>
        <begin position="439"/>
        <end position="482"/>
    </location>
</feature>
<keyword evidence="9" id="KW-0406">Ion transport</keyword>
<evidence type="ECO:0000256" key="11">
    <source>
        <dbReference type="ARBA" id="ARBA00023136"/>
    </source>
</evidence>
<dbReference type="Gene3D" id="3.30.1950.10">
    <property type="entry name" value="wza like domain"/>
    <property type="match status" value="1"/>
</dbReference>
<evidence type="ECO:0000256" key="2">
    <source>
        <dbReference type="ARBA" id="ARBA00009450"/>
    </source>
</evidence>
<dbReference type="GO" id="GO:0009279">
    <property type="term" value="C:cell outer membrane"/>
    <property type="evidence" value="ECO:0007669"/>
    <property type="project" value="UniProtKB-SubCell"/>
</dbReference>
<keyword evidence="14" id="KW-0449">Lipoprotein</keyword>
<feature type="compositionally biased region" description="Polar residues" evidence="15">
    <location>
        <begin position="449"/>
        <end position="465"/>
    </location>
</feature>
<feature type="domain" description="Soluble ligand binding" evidence="18">
    <location>
        <begin position="390"/>
        <end position="414"/>
    </location>
</feature>
<evidence type="ECO:0000259" key="18">
    <source>
        <dbReference type="Pfam" id="PF10531"/>
    </source>
</evidence>
<reference evidence="20 21" key="2">
    <citation type="submission" date="2018-12" db="EMBL/GenBank/DDBJ databases">
        <title>Rhizobacter gummiphilus sp. nov., a rubber-degrading bacterium isolated from the soil of a botanical garden in Japan.</title>
        <authorList>
            <person name="Shunsuke S.S."/>
        </authorList>
    </citation>
    <scope>NUCLEOTIDE SEQUENCE [LARGE SCALE GENOMIC DNA]</scope>
    <source>
        <strain evidence="20 21">S-16</strain>
    </source>
</reference>
<keyword evidence="4" id="KW-1134">Transmembrane beta strand</keyword>
<name>A0A3N7JT46_9BURK</name>
<reference evidence="20 21" key="1">
    <citation type="submission" date="2018-08" db="EMBL/GenBank/DDBJ databases">
        <authorList>
            <person name="Khan S.A."/>
            <person name="Jeon C.O."/>
            <person name="Chun B.H."/>
            <person name="Jeong S.E."/>
        </authorList>
    </citation>
    <scope>NUCLEOTIDE SEQUENCE [LARGE SCALE GENOMIC DNA]</scope>
    <source>
        <strain evidence="20 21">S-16</strain>
    </source>
</reference>
<sequence>MRAFHFLLALCLSSGAALAQTSSTDKSSGGTFVSPGYPTARSPQGLGTQAPNTNGTSNPSANDQSAPGLRMPPALRGNPAQSPDDDQNQSSRRLLKPTKPSEFQRFVEDATGRLLPVFGADFFSQGLAGPSTVDNVPVSGDYIIGPGDELMIRAWGSIDVDYRAVVDRNGQVNLPKVGSFNVAGVHASEIDKHLRAQIGRVFTNFNLSVTLGHLRGVKVFVVGPAQQPGVYTLASQSTILSAVVAAGGPGPNGSMRRVLLRRDGKLVSELDAYDFLVQGDKSKDIQLQAGDVVVFQPVGPRVALTGALETPGIYELKSPQESLREVLRYAGGAPVLANQNRGQLERIDPGQPKARVVEEFKLDTAGMQKPLRDGDVVTLLEISPEFANAVTLKGHVAQPLRYPYKPGMRVSDLIPDKDALISPDFYRRKNLLVQVIDEQEDETPGHGSNGQATVPGSQVPDSSGSRIRKSDQRDAVRAAAERAKKTPSALFDELNWDYAVVERLSTTDISTQVIPFNLGKAVLQHDPLQDIQLLPGDVVTIYSQKDIRVPTARQTRLVSLEGEVKAPGVYQLMPGETLKSLLTRIGGLTPQAYVYGLEFSREETRQRQRENLQSAMQRLQALSATQAARTAANARDDAADRSTSVSQAATQAQMARLAQLQPNGRIALELPPDATSVDSLPDVPLEHGDHINVPSRPGFVTVAGAVLNNNGFLWKPGRTAGDYVRLAGLDEAADRSNMFILRADGTVSSANDRRGFFSFGGVESQVLQPGDAVIVPNQLDYETWGRALVRNLKDWSQIFSQFGLGAAAIKTLRN</sequence>
<evidence type="ECO:0000313" key="21">
    <source>
        <dbReference type="Proteomes" id="UP000267464"/>
    </source>
</evidence>
<feature type="signal peptide" evidence="16">
    <location>
        <begin position="1"/>
        <end position="19"/>
    </location>
</feature>
<keyword evidence="11" id="KW-0472">Membrane</keyword>
<dbReference type="GO" id="GO:0015288">
    <property type="term" value="F:porin activity"/>
    <property type="evidence" value="ECO:0007669"/>
    <property type="project" value="UniProtKB-KW"/>
</dbReference>
<dbReference type="GO" id="GO:0046930">
    <property type="term" value="C:pore complex"/>
    <property type="evidence" value="ECO:0007669"/>
    <property type="project" value="UniProtKB-KW"/>
</dbReference>
<keyword evidence="5 20" id="KW-0762">Sugar transport</keyword>
<feature type="compositionally biased region" description="Polar residues" evidence="15">
    <location>
        <begin position="21"/>
        <end position="31"/>
    </location>
</feature>
<keyword evidence="8" id="KW-0625">Polysaccharide transport</keyword>
<feature type="domain" description="SLBB" evidence="19">
    <location>
        <begin position="218"/>
        <end position="293"/>
    </location>
</feature>
<evidence type="ECO:0000256" key="3">
    <source>
        <dbReference type="ARBA" id="ARBA00022448"/>
    </source>
</evidence>
<evidence type="ECO:0000256" key="13">
    <source>
        <dbReference type="ARBA" id="ARBA00023237"/>
    </source>
</evidence>
<evidence type="ECO:0000256" key="7">
    <source>
        <dbReference type="ARBA" id="ARBA00022729"/>
    </source>
</evidence>
<organism evidence="20 21">
    <name type="scientific">Piscinibacter terrae</name>
    <dbReference type="NCBI Taxonomy" id="2496871"/>
    <lineage>
        <taxon>Bacteria</taxon>
        <taxon>Pseudomonadati</taxon>
        <taxon>Pseudomonadota</taxon>
        <taxon>Betaproteobacteria</taxon>
        <taxon>Burkholderiales</taxon>
        <taxon>Sphaerotilaceae</taxon>
        <taxon>Piscinibacter</taxon>
    </lineage>
</organism>
<comment type="similarity">
    <text evidence="2">Belongs to the BexD/CtrA/VexA family.</text>
</comment>
<evidence type="ECO:0000256" key="15">
    <source>
        <dbReference type="SAM" id="MobiDB-lite"/>
    </source>
</evidence>
<dbReference type="InterPro" id="IPR049712">
    <property type="entry name" value="Poly_export"/>
</dbReference>
<evidence type="ECO:0000313" key="20">
    <source>
        <dbReference type="EMBL" id="RQP24119.1"/>
    </source>
</evidence>
<comment type="subcellular location">
    <subcellularLocation>
        <location evidence="1">Cell outer membrane</location>
        <topology evidence="1">Multi-pass membrane protein</topology>
    </subcellularLocation>
</comment>
<dbReference type="Pfam" id="PF02563">
    <property type="entry name" value="Poly_export"/>
    <property type="match status" value="1"/>
</dbReference>
<keyword evidence="7 16" id="KW-0732">Signal</keyword>
<dbReference type="InterPro" id="IPR003715">
    <property type="entry name" value="Poly_export_N"/>
</dbReference>
<keyword evidence="12" id="KW-0564">Palmitate</keyword>
<feature type="compositionally biased region" description="Low complexity" evidence="15">
    <location>
        <begin position="624"/>
        <end position="633"/>
    </location>
</feature>
<comment type="caution">
    <text evidence="20">The sequence shown here is derived from an EMBL/GenBank/DDBJ whole genome shotgun (WGS) entry which is preliminary data.</text>
</comment>
<evidence type="ECO:0000256" key="6">
    <source>
        <dbReference type="ARBA" id="ARBA00022692"/>
    </source>
</evidence>
<feature type="region of interest" description="Disordered" evidence="15">
    <location>
        <begin position="624"/>
        <end position="650"/>
    </location>
</feature>
<evidence type="ECO:0000256" key="8">
    <source>
        <dbReference type="ARBA" id="ARBA00023047"/>
    </source>
</evidence>
<keyword evidence="13" id="KW-0998">Cell outer membrane</keyword>
<evidence type="ECO:0000256" key="4">
    <source>
        <dbReference type="ARBA" id="ARBA00022452"/>
    </source>
</evidence>
<dbReference type="Pfam" id="PF22461">
    <property type="entry name" value="SLBB_2"/>
    <property type="match status" value="1"/>
</dbReference>
<feature type="compositionally biased region" description="Polar residues" evidence="15">
    <location>
        <begin position="41"/>
        <end position="65"/>
    </location>
</feature>
<evidence type="ECO:0000256" key="10">
    <source>
        <dbReference type="ARBA" id="ARBA00023114"/>
    </source>
</evidence>
<evidence type="ECO:0000256" key="16">
    <source>
        <dbReference type="SAM" id="SignalP"/>
    </source>
</evidence>
<dbReference type="Gene3D" id="3.10.560.10">
    <property type="entry name" value="Outer membrane lipoprotein wza domain like"/>
    <property type="match status" value="3"/>
</dbReference>
<dbReference type="Proteomes" id="UP000267464">
    <property type="component" value="Unassembled WGS sequence"/>
</dbReference>
<evidence type="ECO:0000256" key="5">
    <source>
        <dbReference type="ARBA" id="ARBA00022597"/>
    </source>
</evidence>
<dbReference type="PANTHER" id="PTHR33619">
    <property type="entry name" value="POLYSACCHARIDE EXPORT PROTEIN GFCE-RELATED"/>
    <property type="match status" value="1"/>
</dbReference>
<accession>A0A3N7JT46</accession>
<feature type="region of interest" description="Disordered" evidence="15">
    <location>
        <begin position="21"/>
        <end position="101"/>
    </location>
</feature>
<feature type="domain" description="Soluble ligand binding" evidence="18">
    <location>
        <begin position="302"/>
        <end position="356"/>
    </location>
</feature>
<dbReference type="PANTHER" id="PTHR33619:SF3">
    <property type="entry name" value="POLYSACCHARIDE EXPORT PROTEIN GFCE-RELATED"/>
    <property type="match status" value="1"/>
</dbReference>
<dbReference type="InterPro" id="IPR019554">
    <property type="entry name" value="Soluble_ligand-bd"/>
</dbReference>
<feature type="chain" id="PRO_5018291034" evidence="16">
    <location>
        <begin position="20"/>
        <end position="814"/>
    </location>
</feature>
<evidence type="ECO:0000256" key="1">
    <source>
        <dbReference type="ARBA" id="ARBA00004571"/>
    </source>
</evidence>
<keyword evidence="6" id="KW-0812">Transmembrane</keyword>
<evidence type="ECO:0000256" key="9">
    <source>
        <dbReference type="ARBA" id="ARBA00023065"/>
    </source>
</evidence>
<proteinExistence type="inferred from homology"/>
<dbReference type="AlphaFoldDB" id="A0A3N7JT46"/>
<dbReference type="EMBL" id="QUSW01000003">
    <property type="protein sequence ID" value="RQP24119.1"/>
    <property type="molecule type" value="Genomic_DNA"/>
</dbReference>
<keyword evidence="10" id="KW-0626">Porin</keyword>
<dbReference type="GO" id="GO:0015159">
    <property type="term" value="F:polysaccharide transmembrane transporter activity"/>
    <property type="evidence" value="ECO:0007669"/>
    <property type="project" value="InterPro"/>
</dbReference>
<dbReference type="RefSeq" id="WP_124540567.1">
    <property type="nucleotide sequence ID" value="NZ_QUSW01000003.1"/>
</dbReference>
<gene>
    <name evidence="20" type="ORF">DZC73_12375</name>
</gene>
<feature type="domain" description="Polysaccharide export protein N-terminal" evidence="17">
    <location>
        <begin position="137"/>
        <end position="211"/>
    </location>
</feature>